<gene>
    <name evidence="4" type="ORF">EST38_g4785</name>
</gene>
<dbReference type="Proteomes" id="UP000290288">
    <property type="component" value="Unassembled WGS sequence"/>
</dbReference>
<accession>A0A4Q2DQD6</accession>
<dbReference type="Pfam" id="PF24883">
    <property type="entry name" value="NPHP3_N"/>
    <property type="match status" value="1"/>
</dbReference>
<keyword evidence="1" id="KW-0677">Repeat</keyword>
<keyword evidence="5" id="KW-1185">Reference proteome</keyword>
<dbReference type="InterPro" id="IPR056884">
    <property type="entry name" value="NPHP3-like_N"/>
</dbReference>
<dbReference type="InterPro" id="IPR027417">
    <property type="entry name" value="P-loop_NTPase"/>
</dbReference>
<evidence type="ECO:0000256" key="2">
    <source>
        <dbReference type="SAM" id="MobiDB-lite"/>
    </source>
</evidence>
<dbReference type="PANTHER" id="PTHR10039">
    <property type="entry name" value="AMELOGENIN"/>
    <property type="match status" value="1"/>
</dbReference>
<evidence type="ECO:0000256" key="1">
    <source>
        <dbReference type="ARBA" id="ARBA00022737"/>
    </source>
</evidence>
<feature type="compositionally biased region" description="Basic and acidic residues" evidence="2">
    <location>
        <begin position="1"/>
        <end position="12"/>
    </location>
</feature>
<comment type="caution">
    <text evidence="4">The sequence shown here is derived from an EMBL/GenBank/DDBJ whole genome shotgun (WGS) entry which is preliminary data.</text>
</comment>
<feature type="region of interest" description="Disordered" evidence="2">
    <location>
        <begin position="1"/>
        <end position="91"/>
    </location>
</feature>
<dbReference type="STRING" id="2316362.A0A4Q2DQD6"/>
<feature type="domain" description="Nephrocystin 3-like N-terminal" evidence="3">
    <location>
        <begin position="197"/>
        <end position="359"/>
    </location>
</feature>
<dbReference type="Gene3D" id="3.40.50.300">
    <property type="entry name" value="P-loop containing nucleotide triphosphate hydrolases"/>
    <property type="match status" value="1"/>
</dbReference>
<name>A0A4Q2DQD6_9AGAR</name>
<sequence length="706" mass="78869">MSNFRATKDKYKFIPQTVRPGQRSSQGITAQGRSRHATPLHMGLAPNDSSEMATRPSSSTSSQYTRGPGPRSSFSPIGHPASFLSVPPESSLNVGSHTKLTNLELPGNQSGARTPSDVTGFFSNASHFHLENFNYSYVEGPKDSNSYSKAVYERSEYWKLLLQNAAPNALHDSRARFDAPKCDEDTRVEVLGEIMGWMKDRGSPTPQRLLCITGAAGAGKSAVQQTIAGICSNEDILLASYFFSVADSTRNIVTSVIPTIAYQLSRIDPAVRYFIVAAVEDDPFIFSKSLQTQMEILISRPLRKYGEEFGVDLNDLPYVILIDGLDECADEDHQASLLTAIKECFLDSDLPFRLIITSRPEWAIRTALDSGGCLHGIAYHIQLSNEYDATADIRRYLWRRLQDIGNRSGDPRARPPLWPTAADVEALVRAASGQFIYAATVIRFISERRSSPVNKLNAVLTWTSKENQRSNPFAALDLLYTSIVSKAKEAYEAADTTGSDFLLLLHAYRLNIDRHPDHIVQDLDTLFCSEPNAHALLISDLHSLVTTEPYSNPRVSPSQNLLRLKMYHKSFLDFLADVNRSKDLYVPTAQVTTFVALRCLEHIGECSSDDIRWVDHVAASWDSRFVETRCLHHSFDILPGLLLDCLEAPDFPLDQVLRFASQMGLEKVAKWLKMAISSQTSSAEPWETFTSRFFQMFKVFIFDHVG</sequence>
<feature type="compositionally biased region" description="Polar residues" evidence="2">
    <location>
        <begin position="22"/>
        <end position="32"/>
    </location>
</feature>
<evidence type="ECO:0000313" key="4">
    <source>
        <dbReference type="EMBL" id="RXW21075.1"/>
    </source>
</evidence>
<dbReference type="OrthoDB" id="3018344at2759"/>
<dbReference type="AlphaFoldDB" id="A0A4Q2DQD6"/>
<protein>
    <recommendedName>
        <fullName evidence="3">Nephrocystin 3-like N-terminal domain-containing protein</fullName>
    </recommendedName>
</protein>
<dbReference type="PANTHER" id="PTHR10039:SF14">
    <property type="entry name" value="NACHT DOMAIN-CONTAINING PROTEIN"/>
    <property type="match status" value="1"/>
</dbReference>
<organism evidence="4 5">
    <name type="scientific">Candolleomyces aberdarensis</name>
    <dbReference type="NCBI Taxonomy" id="2316362"/>
    <lineage>
        <taxon>Eukaryota</taxon>
        <taxon>Fungi</taxon>
        <taxon>Dikarya</taxon>
        <taxon>Basidiomycota</taxon>
        <taxon>Agaricomycotina</taxon>
        <taxon>Agaricomycetes</taxon>
        <taxon>Agaricomycetidae</taxon>
        <taxon>Agaricales</taxon>
        <taxon>Agaricineae</taxon>
        <taxon>Psathyrellaceae</taxon>
        <taxon>Candolleomyces</taxon>
    </lineage>
</organism>
<evidence type="ECO:0000313" key="5">
    <source>
        <dbReference type="Proteomes" id="UP000290288"/>
    </source>
</evidence>
<dbReference type="EMBL" id="SDEE01000122">
    <property type="protein sequence ID" value="RXW21075.1"/>
    <property type="molecule type" value="Genomic_DNA"/>
</dbReference>
<evidence type="ECO:0000259" key="3">
    <source>
        <dbReference type="Pfam" id="PF24883"/>
    </source>
</evidence>
<proteinExistence type="predicted"/>
<dbReference type="SUPFAM" id="SSF52540">
    <property type="entry name" value="P-loop containing nucleoside triphosphate hydrolases"/>
    <property type="match status" value="1"/>
</dbReference>
<reference evidence="4 5" key="1">
    <citation type="submission" date="2019-01" db="EMBL/GenBank/DDBJ databases">
        <title>Draft genome sequence of Psathyrella aberdarensis IHI B618.</title>
        <authorList>
            <person name="Buettner E."/>
            <person name="Kellner H."/>
        </authorList>
    </citation>
    <scope>NUCLEOTIDE SEQUENCE [LARGE SCALE GENOMIC DNA]</scope>
    <source>
        <strain evidence="4 5">IHI B618</strain>
    </source>
</reference>
<feature type="compositionally biased region" description="Polar residues" evidence="2">
    <location>
        <begin position="47"/>
        <end position="65"/>
    </location>
</feature>